<evidence type="ECO:0000256" key="2">
    <source>
        <dbReference type="ARBA" id="ARBA00023172"/>
    </source>
</evidence>
<gene>
    <name evidence="4" type="ORF">SAMN05192574_105144</name>
</gene>
<dbReference type="Gene3D" id="1.10.443.10">
    <property type="entry name" value="Intergrase catalytic core"/>
    <property type="match status" value="1"/>
</dbReference>
<dbReference type="Gene3D" id="1.10.150.130">
    <property type="match status" value="1"/>
</dbReference>
<evidence type="ECO:0000313" key="4">
    <source>
        <dbReference type="EMBL" id="SEO05784.1"/>
    </source>
</evidence>
<keyword evidence="2" id="KW-0233">DNA recombination</keyword>
<protein>
    <submittedName>
        <fullName evidence="4">Phage integrase SAM-like domain-containing protein</fullName>
    </submittedName>
</protein>
<dbReference type="InterPro" id="IPR010998">
    <property type="entry name" value="Integrase_recombinase_N"/>
</dbReference>
<evidence type="ECO:0000256" key="1">
    <source>
        <dbReference type="ARBA" id="ARBA00023125"/>
    </source>
</evidence>
<accession>A0A1H8LKV7</accession>
<proteinExistence type="predicted"/>
<dbReference type="SUPFAM" id="SSF56349">
    <property type="entry name" value="DNA breaking-rejoining enzymes"/>
    <property type="match status" value="1"/>
</dbReference>
<organism evidence="4 5">
    <name type="scientific">Mucilaginibacter gossypiicola</name>
    <dbReference type="NCBI Taxonomy" id="551995"/>
    <lineage>
        <taxon>Bacteria</taxon>
        <taxon>Pseudomonadati</taxon>
        <taxon>Bacteroidota</taxon>
        <taxon>Sphingobacteriia</taxon>
        <taxon>Sphingobacteriales</taxon>
        <taxon>Sphingobacteriaceae</taxon>
        <taxon>Mucilaginibacter</taxon>
    </lineage>
</organism>
<dbReference type="Proteomes" id="UP000198942">
    <property type="component" value="Unassembled WGS sequence"/>
</dbReference>
<keyword evidence="5" id="KW-1185">Reference proteome</keyword>
<dbReference type="Pfam" id="PF13102">
    <property type="entry name" value="Phage_int_SAM_5"/>
    <property type="match status" value="1"/>
</dbReference>
<dbReference type="InterPro" id="IPR025269">
    <property type="entry name" value="SAM-like_dom"/>
</dbReference>
<feature type="domain" description="Phage integrase SAM-like" evidence="3">
    <location>
        <begin position="113"/>
        <end position="234"/>
    </location>
</feature>
<dbReference type="InterPro" id="IPR011010">
    <property type="entry name" value="DNA_brk_join_enz"/>
</dbReference>
<evidence type="ECO:0000259" key="3">
    <source>
        <dbReference type="Pfam" id="PF13102"/>
    </source>
</evidence>
<name>A0A1H8LKV7_9SPHI</name>
<dbReference type="GO" id="GO:0006310">
    <property type="term" value="P:DNA recombination"/>
    <property type="evidence" value="ECO:0007669"/>
    <property type="project" value="UniProtKB-KW"/>
</dbReference>
<reference evidence="5" key="1">
    <citation type="submission" date="2016-10" db="EMBL/GenBank/DDBJ databases">
        <authorList>
            <person name="Varghese N."/>
            <person name="Submissions S."/>
        </authorList>
    </citation>
    <scope>NUCLEOTIDE SEQUENCE [LARGE SCALE GENOMIC DNA]</scope>
    <source>
        <strain evidence="5">Gh-48</strain>
    </source>
</reference>
<sequence length="441" mass="51105">MVQIWYKHFGAKKIRMATICAMVLKHHLKNDGTYNVKIRITHKKEKRYIDTEHFVTAKQLSKSLTIKDPFINRVVNLKIDEYRLAISSISEKLDFFDAEALRSFLLKNNKEIDFIEFCDEYIVNLKKVGRGPTAANHTTVRNSLVDYFGRNRISIVEITVNMLRTYEQFLRGSRKIARINQLGKVVVTESDGVTDAGLYNYMRDLRTLFNAAREKYNDEDLGIIRISHYPFNKYKVGSPPNTKKRNISMDLIIKILKCNVAKHSRAELAKEMFLLSFLLCGINAVDLYDITKHNVKKGRLEYNRSKTKGRRKDDAFISIKIIDEAAPLLEKYIEKIKDRYSSSKGFDGALSKGMKKLREITGIPEITYYWARHSFANCARNNCRFSKDDIALALNHVDNGHKITDIYIAKDWKIVDEVQFNVVKLLNRELLKTKKVVLSSK</sequence>
<dbReference type="GO" id="GO:0003677">
    <property type="term" value="F:DNA binding"/>
    <property type="evidence" value="ECO:0007669"/>
    <property type="project" value="UniProtKB-KW"/>
</dbReference>
<dbReference type="InterPro" id="IPR013762">
    <property type="entry name" value="Integrase-like_cat_sf"/>
</dbReference>
<dbReference type="AlphaFoldDB" id="A0A1H8LKV7"/>
<keyword evidence="1" id="KW-0238">DNA-binding</keyword>
<dbReference type="STRING" id="551995.SAMN05192574_105144"/>
<dbReference type="EMBL" id="FOCL01000005">
    <property type="protein sequence ID" value="SEO05784.1"/>
    <property type="molecule type" value="Genomic_DNA"/>
</dbReference>
<evidence type="ECO:0000313" key="5">
    <source>
        <dbReference type="Proteomes" id="UP000198942"/>
    </source>
</evidence>
<dbReference type="GO" id="GO:0015074">
    <property type="term" value="P:DNA integration"/>
    <property type="evidence" value="ECO:0007669"/>
    <property type="project" value="InterPro"/>
</dbReference>